<dbReference type="NCBIfam" id="NF006988">
    <property type="entry name" value="PRK09453.1"/>
    <property type="match status" value="1"/>
</dbReference>
<dbReference type="SUPFAM" id="SSF56300">
    <property type="entry name" value="Metallo-dependent phosphatases"/>
    <property type="match status" value="1"/>
</dbReference>
<dbReference type="NCBIfam" id="TIGR00040">
    <property type="entry name" value="yfcE"/>
    <property type="match status" value="1"/>
</dbReference>
<dbReference type="CDD" id="cd00841">
    <property type="entry name" value="MPP_YfcE"/>
    <property type="match status" value="1"/>
</dbReference>
<keyword evidence="4" id="KW-0378">Hydrolase</keyword>
<keyword evidence="5" id="KW-1185">Reference proteome</keyword>
<gene>
    <name evidence="4" type="primary">yfcE</name>
    <name evidence="4" type="ORF">JYB65_09710</name>
</gene>
<dbReference type="EMBL" id="JAFJZZ010000003">
    <property type="protein sequence ID" value="MBN7773637.1"/>
    <property type="molecule type" value="Genomic_DNA"/>
</dbReference>
<dbReference type="GO" id="GO:0046872">
    <property type="term" value="F:metal ion binding"/>
    <property type="evidence" value="ECO:0007669"/>
    <property type="project" value="UniProtKB-KW"/>
</dbReference>
<organism evidence="4 5">
    <name type="scientific">Clostridium aminobutyricum</name>
    <dbReference type="NCBI Taxonomy" id="33953"/>
    <lineage>
        <taxon>Bacteria</taxon>
        <taxon>Bacillati</taxon>
        <taxon>Bacillota</taxon>
        <taxon>Clostridia</taxon>
        <taxon>Eubacteriales</taxon>
        <taxon>Clostridiaceae</taxon>
        <taxon>Clostridium</taxon>
    </lineage>
</organism>
<comment type="cofactor">
    <cofactor evidence="2">
        <name>a divalent metal cation</name>
        <dbReference type="ChEBI" id="CHEBI:60240"/>
    </cofactor>
</comment>
<dbReference type="AlphaFoldDB" id="A0A939IHE0"/>
<dbReference type="EC" id="3.1.4.-" evidence="2"/>
<evidence type="ECO:0000256" key="2">
    <source>
        <dbReference type="RuleBase" id="RU362039"/>
    </source>
</evidence>
<keyword evidence="2" id="KW-0479">Metal-binding</keyword>
<evidence type="ECO:0000256" key="1">
    <source>
        <dbReference type="ARBA" id="ARBA00008950"/>
    </source>
</evidence>
<evidence type="ECO:0000313" key="4">
    <source>
        <dbReference type="EMBL" id="MBN7773637.1"/>
    </source>
</evidence>
<comment type="caution">
    <text evidence="4">The sequence shown here is derived from an EMBL/GenBank/DDBJ whole genome shotgun (WGS) entry which is preliminary data.</text>
</comment>
<protein>
    <recommendedName>
        <fullName evidence="2">Phosphoesterase</fullName>
        <ecNumber evidence="2">3.1.4.-</ecNumber>
    </recommendedName>
</protein>
<dbReference type="PANTHER" id="PTHR11124">
    <property type="entry name" value="VACUOLAR SORTING PROTEIN VPS29"/>
    <property type="match status" value="1"/>
</dbReference>
<dbReference type="InterPro" id="IPR041802">
    <property type="entry name" value="MPP_YfcE"/>
</dbReference>
<evidence type="ECO:0000313" key="5">
    <source>
        <dbReference type="Proteomes" id="UP000664545"/>
    </source>
</evidence>
<dbReference type="InterPro" id="IPR000979">
    <property type="entry name" value="Phosphodiesterase_MJ0936/Vps29"/>
</dbReference>
<name>A0A939IHE0_CLOAM</name>
<comment type="similarity">
    <text evidence="1 2">Belongs to the metallophosphoesterase superfamily. YfcE family.</text>
</comment>
<accession>A0A939IHE0</accession>
<dbReference type="Proteomes" id="UP000664545">
    <property type="component" value="Unassembled WGS sequence"/>
</dbReference>
<sequence>MKLFFISDIHGSLHFLKKALEHFEHEKADFLVILGDELYHGARNPLPEGYNPKEVALLLNTYAEKIIAVRGNCESEVDQMVLDYPVMADYSIILRQGRRLFLTHGHIFGPDNLPNLSEGDVFLYGHTHIPIAEKRDNIYVINPGSITMPKENNPHTFGILEGDTFIIRDLDNTIVKSIQLL</sequence>
<dbReference type="Gene3D" id="3.60.21.10">
    <property type="match status" value="1"/>
</dbReference>
<feature type="domain" description="Calcineurin-like phosphoesterase" evidence="3">
    <location>
        <begin position="1"/>
        <end position="162"/>
    </location>
</feature>
<dbReference type="RefSeq" id="WP_206582466.1">
    <property type="nucleotide sequence ID" value="NZ_JAFJZZ010000003.1"/>
</dbReference>
<dbReference type="GO" id="GO:0016787">
    <property type="term" value="F:hydrolase activity"/>
    <property type="evidence" value="ECO:0007669"/>
    <property type="project" value="UniProtKB-UniRule"/>
</dbReference>
<reference evidence="4" key="1">
    <citation type="submission" date="2021-02" db="EMBL/GenBank/DDBJ databases">
        <title>Abyssanaerobacter marinus gen.nov., sp., nov, anaerobic bacterium isolated from the Onnuri vent field of Indian Ocean and suggestion of Mogibacteriaceae fam. nov., and proposal of reclassification of ambiguous this family's genus member.</title>
        <authorList>
            <person name="Kim Y.J."/>
            <person name="Yang J.-A."/>
        </authorList>
    </citation>
    <scope>NUCLEOTIDE SEQUENCE</scope>
    <source>
        <strain evidence="4">DSM 2634</strain>
    </source>
</reference>
<dbReference type="InterPro" id="IPR029052">
    <property type="entry name" value="Metallo-depent_PP-like"/>
</dbReference>
<proteinExistence type="inferred from homology"/>
<dbReference type="InterPro" id="IPR024654">
    <property type="entry name" value="Calcineurin-like_PHP_lpxH"/>
</dbReference>
<dbReference type="Pfam" id="PF12850">
    <property type="entry name" value="Metallophos_2"/>
    <property type="match status" value="1"/>
</dbReference>
<evidence type="ECO:0000259" key="3">
    <source>
        <dbReference type="Pfam" id="PF12850"/>
    </source>
</evidence>